<sequence length="138" mass="16100">MAENASALPSSNSKYERSKSFPLVLPSLRQLSRICSMDERRATNSNSQDQQLQLPDTVLQALARAERIRRCPYSAVEKRPDVPFVFQMPLHYPKYTKEEYETMPEWKLDMLFEEYGLPVTGSENDKRNYCIGAFVWRD</sequence>
<evidence type="ECO:0000313" key="1">
    <source>
        <dbReference type="EMBL" id="KAJ7514621.1"/>
    </source>
</evidence>
<gene>
    <name evidence="1" type="ORF">O6H91_23G052600</name>
</gene>
<comment type="caution">
    <text evidence="1">The sequence shown here is derived from an EMBL/GenBank/DDBJ whole genome shotgun (WGS) entry which is preliminary data.</text>
</comment>
<reference evidence="2" key="1">
    <citation type="journal article" date="2024" name="Proc. Natl. Acad. Sci. U.S.A.">
        <title>Extraordinary preservation of gene collinearity over three hundred million years revealed in homosporous lycophytes.</title>
        <authorList>
            <person name="Li C."/>
            <person name="Wickell D."/>
            <person name="Kuo L.Y."/>
            <person name="Chen X."/>
            <person name="Nie B."/>
            <person name="Liao X."/>
            <person name="Peng D."/>
            <person name="Ji J."/>
            <person name="Jenkins J."/>
            <person name="Williams M."/>
            <person name="Shu S."/>
            <person name="Plott C."/>
            <person name="Barry K."/>
            <person name="Rajasekar S."/>
            <person name="Grimwood J."/>
            <person name="Han X."/>
            <person name="Sun S."/>
            <person name="Hou Z."/>
            <person name="He W."/>
            <person name="Dai G."/>
            <person name="Sun C."/>
            <person name="Schmutz J."/>
            <person name="Leebens-Mack J.H."/>
            <person name="Li F.W."/>
            <person name="Wang L."/>
        </authorList>
    </citation>
    <scope>NUCLEOTIDE SEQUENCE [LARGE SCALE GENOMIC DNA]</scope>
    <source>
        <strain evidence="2">cv. PW_Plant_1</strain>
    </source>
</reference>
<accession>A0ACC2AAU9</accession>
<dbReference type="Proteomes" id="UP001162992">
    <property type="component" value="Chromosome 23"/>
</dbReference>
<name>A0ACC2AAU9_DIPCM</name>
<proteinExistence type="predicted"/>
<organism evidence="1 2">
    <name type="scientific">Diphasiastrum complanatum</name>
    <name type="common">Issler's clubmoss</name>
    <name type="synonym">Lycopodium complanatum</name>
    <dbReference type="NCBI Taxonomy" id="34168"/>
    <lineage>
        <taxon>Eukaryota</taxon>
        <taxon>Viridiplantae</taxon>
        <taxon>Streptophyta</taxon>
        <taxon>Embryophyta</taxon>
        <taxon>Tracheophyta</taxon>
        <taxon>Lycopodiopsida</taxon>
        <taxon>Lycopodiales</taxon>
        <taxon>Lycopodiaceae</taxon>
        <taxon>Lycopodioideae</taxon>
        <taxon>Diphasiastrum</taxon>
    </lineage>
</organism>
<protein>
    <submittedName>
        <fullName evidence="1">Uncharacterized protein</fullName>
    </submittedName>
</protein>
<dbReference type="EMBL" id="CM055114">
    <property type="protein sequence ID" value="KAJ7514621.1"/>
    <property type="molecule type" value="Genomic_DNA"/>
</dbReference>
<evidence type="ECO:0000313" key="2">
    <source>
        <dbReference type="Proteomes" id="UP001162992"/>
    </source>
</evidence>
<keyword evidence="2" id="KW-1185">Reference proteome</keyword>